<proteinExistence type="predicted"/>
<evidence type="ECO:0000313" key="2">
    <source>
        <dbReference type="Proteomes" id="UP000727407"/>
    </source>
</evidence>
<name>A0A8J4U7U3_CLAMG</name>
<dbReference type="AlphaFoldDB" id="A0A8J4U7U3"/>
<organism evidence="1 2">
    <name type="scientific">Clarias magur</name>
    <name type="common">Asian catfish</name>
    <name type="synonym">Macropteronotus magur</name>
    <dbReference type="NCBI Taxonomy" id="1594786"/>
    <lineage>
        <taxon>Eukaryota</taxon>
        <taxon>Metazoa</taxon>
        <taxon>Chordata</taxon>
        <taxon>Craniata</taxon>
        <taxon>Vertebrata</taxon>
        <taxon>Euteleostomi</taxon>
        <taxon>Actinopterygii</taxon>
        <taxon>Neopterygii</taxon>
        <taxon>Teleostei</taxon>
        <taxon>Ostariophysi</taxon>
        <taxon>Siluriformes</taxon>
        <taxon>Clariidae</taxon>
        <taxon>Clarias</taxon>
    </lineage>
</organism>
<accession>A0A8J4U7U3</accession>
<protein>
    <submittedName>
        <fullName evidence="1">CinA-like protein</fullName>
    </submittedName>
</protein>
<comment type="caution">
    <text evidence="1">The sequence shown here is derived from an EMBL/GenBank/DDBJ whole genome shotgun (WGS) entry which is preliminary data.</text>
</comment>
<gene>
    <name evidence="1" type="ORF">DAT39_019606</name>
</gene>
<sequence>MNAVIRCVGVSQTTRPRNDQRWNIACRNERFLFTRGRADNERIAWGVLRAAAGCDK</sequence>
<reference evidence="1" key="1">
    <citation type="submission" date="2020-07" db="EMBL/GenBank/DDBJ databases">
        <title>Clarias magur genome sequencing, assembly and annotation.</title>
        <authorList>
            <person name="Kushwaha B."/>
            <person name="Kumar R."/>
            <person name="Das P."/>
            <person name="Joshi C.G."/>
            <person name="Kumar D."/>
            <person name="Nagpure N.S."/>
            <person name="Pandey M."/>
            <person name="Agarwal S."/>
            <person name="Srivastava S."/>
            <person name="Singh M."/>
            <person name="Sahoo L."/>
            <person name="Jayasankar P."/>
            <person name="Meher P.K."/>
            <person name="Koringa P.G."/>
            <person name="Iquebal M.A."/>
            <person name="Das S.P."/>
            <person name="Bit A."/>
            <person name="Patnaik S."/>
            <person name="Patel N."/>
            <person name="Shah T.M."/>
            <person name="Hinsu A."/>
            <person name="Jena J.K."/>
        </authorList>
    </citation>
    <scope>NUCLEOTIDE SEQUENCE</scope>
    <source>
        <strain evidence="1">CIFAMagur01</strain>
        <tissue evidence="1">Testis</tissue>
    </source>
</reference>
<dbReference type="Proteomes" id="UP000727407">
    <property type="component" value="Unassembled WGS sequence"/>
</dbReference>
<feature type="non-terminal residue" evidence="1">
    <location>
        <position position="56"/>
    </location>
</feature>
<evidence type="ECO:0000313" key="1">
    <source>
        <dbReference type="EMBL" id="KAF5890692.1"/>
    </source>
</evidence>
<dbReference type="EMBL" id="QNUK01000659">
    <property type="protein sequence ID" value="KAF5890692.1"/>
    <property type="molecule type" value="Genomic_DNA"/>
</dbReference>
<keyword evidence="2" id="KW-1185">Reference proteome</keyword>